<keyword evidence="3" id="KW-1185">Reference proteome</keyword>
<reference evidence="2 3" key="1">
    <citation type="journal article" date="2020" name="Nature">
        <title>Six reference-quality genomes reveal evolution of bat adaptations.</title>
        <authorList>
            <person name="Jebb D."/>
            <person name="Huang Z."/>
            <person name="Pippel M."/>
            <person name="Hughes G.M."/>
            <person name="Lavrichenko K."/>
            <person name="Devanna P."/>
            <person name="Winkler S."/>
            <person name="Jermiin L.S."/>
            <person name="Skirmuntt E.C."/>
            <person name="Katzourakis A."/>
            <person name="Burkitt-Gray L."/>
            <person name="Ray D.A."/>
            <person name="Sullivan K.A.M."/>
            <person name="Roscito J.G."/>
            <person name="Kirilenko B.M."/>
            <person name="Davalos L.M."/>
            <person name="Corthals A.P."/>
            <person name="Power M.L."/>
            <person name="Jones G."/>
            <person name="Ransome R.D."/>
            <person name="Dechmann D.K.N."/>
            <person name="Locatelli A.G."/>
            <person name="Puechmaille S.J."/>
            <person name="Fedrigo O."/>
            <person name="Jarvis E.D."/>
            <person name="Hiller M."/>
            <person name="Vernes S.C."/>
            <person name="Myers E.W."/>
            <person name="Teeling E.C."/>
        </authorList>
    </citation>
    <scope>NUCLEOTIDE SEQUENCE [LARGE SCALE GENOMIC DNA]</scope>
    <source>
        <strain evidence="2">MRouAeg1</strain>
        <tissue evidence="2">Muscle</tissue>
    </source>
</reference>
<feature type="region of interest" description="Disordered" evidence="1">
    <location>
        <begin position="96"/>
        <end position="116"/>
    </location>
</feature>
<dbReference type="Proteomes" id="UP000593571">
    <property type="component" value="Unassembled WGS sequence"/>
</dbReference>
<evidence type="ECO:0000313" key="3">
    <source>
        <dbReference type="Proteomes" id="UP000593571"/>
    </source>
</evidence>
<gene>
    <name evidence="2" type="ORF">HJG63_009212</name>
</gene>
<organism evidence="2 3">
    <name type="scientific">Rousettus aegyptiacus</name>
    <name type="common">Egyptian fruit bat</name>
    <name type="synonym">Pteropus aegyptiacus</name>
    <dbReference type="NCBI Taxonomy" id="9407"/>
    <lineage>
        <taxon>Eukaryota</taxon>
        <taxon>Metazoa</taxon>
        <taxon>Chordata</taxon>
        <taxon>Craniata</taxon>
        <taxon>Vertebrata</taxon>
        <taxon>Euteleostomi</taxon>
        <taxon>Mammalia</taxon>
        <taxon>Eutheria</taxon>
        <taxon>Laurasiatheria</taxon>
        <taxon>Chiroptera</taxon>
        <taxon>Yinpterochiroptera</taxon>
        <taxon>Pteropodoidea</taxon>
        <taxon>Pteropodidae</taxon>
        <taxon>Rousettinae</taxon>
        <taxon>Rousettus</taxon>
    </lineage>
</organism>
<dbReference type="EMBL" id="JACASE010000014">
    <property type="protein sequence ID" value="KAF6410775.1"/>
    <property type="molecule type" value="Genomic_DNA"/>
</dbReference>
<name>A0A7J8CIS7_ROUAE</name>
<dbReference type="AlphaFoldDB" id="A0A7J8CIS7"/>
<evidence type="ECO:0000256" key="1">
    <source>
        <dbReference type="SAM" id="MobiDB-lite"/>
    </source>
</evidence>
<evidence type="ECO:0000313" key="2">
    <source>
        <dbReference type="EMBL" id="KAF6410775.1"/>
    </source>
</evidence>
<comment type="caution">
    <text evidence="2">The sequence shown here is derived from an EMBL/GenBank/DDBJ whole genome shotgun (WGS) entry which is preliminary data.</text>
</comment>
<protein>
    <submittedName>
        <fullName evidence="2">Uncharacterized protein</fullName>
    </submittedName>
</protein>
<proteinExistence type="predicted"/>
<accession>A0A7J8CIS7</accession>
<sequence>MEGRGWGGRQGSLAPTCAQDALAAPPPLLPPPGACRSSDSVAQAECQIGTRVWPPAWASPCLSQTRDGSPLGQGECNLPTTELAWGSCCKGPGSPSRPAGLGMKAEDGRPGQPTSRNVSIHLSCPCRSHGLSHRAASVPPWNLTSASPPLATALLHGRAHRLSTYCIPARHATGQSKKESGLRSERWHPKRGRRWRCGLSILVSTSGPAVCKMPRFPGEERDAFVRLHNRGIRTQLFWSCPLFHDAE</sequence>